<evidence type="ECO:0000313" key="4">
    <source>
        <dbReference type="WormBase" id="Y38E10A.34"/>
    </source>
</evidence>
<proteinExistence type="predicted"/>
<name>A0A486WTG7_CAEEL</name>
<sequence length="251" mass="28924">MGDSKDLQTVAVCIFLLLSTLATDFNILIAKHGLLFIPIVTCVYCPCVAFGWTWVVGTKRKWYTRSVRRFYWHRILMPVAALCFNILLQMTLLLNFDEPWIHIIIIILIFGLLSYFTMGVVERILEVEVGVQHKISKSVKLTYCQILFIILFFALSQAYYISNCSKEHCPLENDLAVWIFCPSILLFCPVNNILALPMICLAFYVYNSNILNFSCVHPVSGLQWNGRKIWNGKTGKWEIDESPAEHEVFEL</sequence>
<dbReference type="EMBL" id="BX284602">
    <property type="protein sequence ID" value="VGM69497.1"/>
    <property type="molecule type" value="Genomic_DNA"/>
</dbReference>
<dbReference type="AGR" id="WB:WBGene00304775"/>
<evidence type="ECO:0000313" key="2">
    <source>
        <dbReference type="EMBL" id="VGM69497.1"/>
    </source>
</evidence>
<keyword evidence="1" id="KW-0812">Transmembrane</keyword>
<organism evidence="2 3">
    <name type="scientific">Caenorhabditis elegans</name>
    <dbReference type="NCBI Taxonomy" id="6239"/>
    <lineage>
        <taxon>Eukaryota</taxon>
        <taxon>Metazoa</taxon>
        <taxon>Ecdysozoa</taxon>
        <taxon>Nematoda</taxon>
        <taxon>Chromadorea</taxon>
        <taxon>Rhabditida</taxon>
        <taxon>Rhabditina</taxon>
        <taxon>Rhabditomorpha</taxon>
        <taxon>Rhabditoidea</taxon>
        <taxon>Rhabditidae</taxon>
        <taxon>Peloderinae</taxon>
        <taxon>Caenorhabditis</taxon>
    </lineage>
</organism>
<dbReference type="PANTHER" id="PTHR31847">
    <property type="entry name" value="PROTEIN CBG10327"/>
    <property type="match status" value="1"/>
</dbReference>
<dbReference type="AlphaFoldDB" id="A0A486WTG7"/>
<feature type="transmembrane region" description="Helical" evidence="1">
    <location>
        <begin position="32"/>
        <end position="55"/>
    </location>
</feature>
<evidence type="ECO:0000256" key="1">
    <source>
        <dbReference type="SAM" id="Phobius"/>
    </source>
</evidence>
<keyword evidence="3" id="KW-1185">Reference proteome</keyword>
<evidence type="ECO:0000313" key="3">
    <source>
        <dbReference type="Proteomes" id="UP000001940"/>
    </source>
</evidence>
<feature type="transmembrane region" description="Helical" evidence="1">
    <location>
        <begin position="141"/>
        <end position="160"/>
    </location>
</feature>
<accession>A0A486WTG7</accession>
<dbReference type="Proteomes" id="UP000001940">
    <property type="component" value="Chromosome II"/>
</dbReference>
<dbReference type="FunCoup" id="A0A486WTG7">
    <property type="interactions" value="308"/>
</dbReference>
<keyword evidence="1" id="KW-1133">Transmembrane helix</keyword>
<keyword evidence="2" id="KW-0675">Receptor</keyword>
<dbReference type="PANTHER" id="PTHR31847:SF1">
    <property type="entry name" value="DUF1084 DOMAIN-CONTAINING PROTEIN-RELATED"/>
    <property type="match status" value="1"/>
</dbReference>
<dbReference type="WormBase" id="Y38E10A.34">
    <property type="protein sequence ID" value="CE53049"/>
    <property type="gene ID" value="WBGene00304775"/>
</dbReference>
<keyword evidence="1" id="KW-0472">Membrane</keyword>
<feature type="transmembrane region" description="Helical" evidence="1">
    <location>
        <begin position="75"/>
        <end position="94"/>
    </location>
</feature>
<protein>
    <submittedName>
        <fullName evidence="2">Serpentine Receptor, class T</fullName>
    </submittedName>
</protein>
<dbReference type="InParanoid" id="A0A486WTG7"/>
<reference evidence="2 3" key="1">
    <citation type="journal article" date="1998" name="Science">
        <title>Genome sequence of the nematode C. elegans: a platform for investigating biology.</title>
        <authorList>
            <consortium name="The C. elegans sequencing consortium"/>
            <person name="Sulson J.E."/>
            <person name="Waterston R."/>
        </authorList>
    </citation>
    <scope>NUCLEOTIDE SEQUENCE [LARGE SCALE GENOMIC DNA]</scope>
    <source>
        <strain evidence="2 3">Bristol N2</strain>
    </source>
</reference>
<feature type="transmembrane region" description="Helical" evidence="1">
    <location>
        <begin position="100"/>
        <end position="121"/>
    </location>
</feature>
<feature type="transmembrane region" description="Helical" evidence="1">
    <location>
        <begin position="175"/>
        <end position="204"/>
    </location>
</feature>
<gene>
    <name evidence="2" type="ORF">CELE_Y38E10A.34</name>
    <name evidence="2 4" type="ORF">Y38E10A.34</name>
</gene>